<dbReference type="Proteomes" id="UP000260783">
    <property type="component" value="Unassembled WGS sequence"/>
</dbReference>
<organism evidence="1 2">
    <name type="scientific">Faecalibacterium prausnitzii</name>
    <dbReference type="NCBI Taxonomy" id="853"/>
    <lineage>
        <taxon>Bacteria</taxon>
        <taxon>Bacillati</taxon>
        <taxon>Bacillota</taxon>
        <taxon>Clostridia</taxon>
        <taxon>Eubacteriales</taxon>
        <taxon>Oscillospiraceae</taxon>
        <taxon>Faecalibacterium</taxon>
    </lineage>
</organism>
<dbReference type="EMBL" id="QVEW01000018">
    <property type="protein sequence ID" value="RGB94320.1"/>
    <property type="molecule type" value="Genomic_DNA"/>
</dbReference>
<name>A0A3E2UDW2_9FIRM</name>
<protein>
    <submittedName>
        <fullName evidence="1">Uncharacterized protein</fullName>
    </submittedName>
</protein>
<gene>
    <name evidence="1" type="ORF">DWZ04_13595</name>
</gene>
<comment type="caution">
    <text evidence="1">The sequence shown here is derived from an EMBL/GenBank/DDBJ whole genome shotgun (WGS) entry which is preliminary data.</text>
</comment>
<dbReference type="RefSeq" id="WP_117527878.1">
    <property type="nucleotide sequence ID" value="NZ_JAQCXC010000018.1"/>
</dbReference>
<dbReference type="AlphaFoldDB" id="A0A3E2UDW2"/>
<proteinExistence type="predicted"/>
<sequence length="343" mass="38222">MRDNMNNAAGIMAAIAKGWKPNRYLSNMSMAAFADPKDYVATKIFPMCPVSTTTGFYYEFLKGDISRDNVQRKPAFGKVQPAKRGHTDKTYKCEVDQILVGVDEIGALDYSRSGAPASIDPRRSSTRFVNEQMLLHLDLLFAENFFKTGVWDNEFTGISSGVPGAKEFLKFTDANFDPVHFFDERKREIRLAGRRTPNKLCLGYDTYLGLKAHPDILERVKYGGSTPNPATVNENVLAQLLGFNEVHVLMATHNKADEGQPDDMDFICESDGALMCYVTDHPQLDEPSAGYTFTWDMLGNGNYMAISTFEGDPATHAEFVEGLLSTDMRKTSDDLACYLSKCV</sequence>
<dbReference type="InterPro" id="IPR053738">
    <property type="entry name" value="Lambda_capsid_assembly"/>
</dbReference>
<evidence type="ECO:0000313" key="2">
    <source>
        <dbReference type="Proteomes" id="UP000260783"/>
    </source>
</evidence>
<dbReference type="Gene3D" id="3.90.1690.10">
    <property type="entry name" value="phage-related protein like domain"/>
    <property type="match status" value="1"/>
</dbReference>
<evidence type="ECO:0000313" key="1">
    <source>
        <dbReference type="EMBL" id="RGB94320.1"/>
    </source>
</evidence>
<accession>A0A3E2UDW2</accession>
<reference evidence="1 2" key="1">
    <citation type="submission" date="2018-08" db="EMBL/GenBank/DDBJ databases">
        <title>A genome reference for cultivated species of the human gut microbiota.</title>
        <authorList>
            <person name="Zou Y."/>
            <person name="Xue W."/>
            <person name="Luo G."/>
        </authorList>
    </citation>
    <scope>NUCLEOTIDE SEQUENCE [LARGE SCALE GENOMIC DNA]</scope>
    <source>
        <strain evidence="1 2">AF29-11BH</strain>
    </source>
</reference>